<dbReference type="InterPro" id="IPR005829">
    <property type="entry name" value="Sugar_transporter_CS"/>
</dbReference>
<dbReference type="GO" id="GO:0016020">
    <property type="term" value="C:membrane"/>
    <property type="evidence" value="ECO:0007669"/>
    <property type="project" value="UniProtKB-SubCell"/>
</dbReference>
<evidence type="ECO:0000313" key="9">
    <source>
        <dbReference type="RefSeq" id="XP_026733994.1"/>
    </source>
</evidence>
<name>A0A7E5W070_TRINI</name>
<feature type="region of interest" description="Disordered" evidence="5">
    <location>
        <begin position="19"/>
        <end position="54"/>
    </location>
</feature>
<feature type="transmembrane region" description="Helical" evidence="6">
    <location>
        <begin position="440"/>
        <end position="461"/>
    </location>
</feature>
<evidence type="ECO:0000256" key="6">
    <source>
        <dbReference type="SAM" id="Phobius"/>
    </source>
</evidence>
<dbReference type="Proteomes" id="UP000322000">
    <property type="component" value="Chromosome 10"/>
</dbReference>
<evidence type="ECO:0000256" key="5">
    <source>
        <dbReference type="SAM" id="MobiDB-lite"/>
    </source>
</evidence>
<dbReference type="PROSITE" id="PS00216">
    <property type="entry name" value="SUGAR_TRANSPORT_1"/>
    <property type="match status" value="1"/>
</dbReference>
<accession>A0A7E5W070</accession>
<keyword evidence="4 6" id="KW-0472">Membrane</keyword>
<sequence>MKSKNNSCEPQPELQELLQKPHSLPLLGDGKRATIIPSQGTNKEKSRTLSPVEDDGPDVVSTVIGKYGRWQLLMTFLMSLFSLPCTFHIYLPTFTAKATKFWCRQPANLSSLPLADWINYSQPFDSCQVRTLTADVTVQNILDHTGPVSEIFTKCTEWDYDRSEVGNTIISEWNLVCDKAYLTSLAEVMFLVGVGVGGVIGGWISDKFGRKRVLMSMMIAQSALAILSLLVRSFIQYLTVRLIMGFVSVSVVYAAFVLAVELVGGKWVTIAGVCNFFWLPLAYLIVTLLSMAMPNWRDLQLSLSIPGCLLIALWFVLPESPRWLLSMGKTQEAKVILQKAAKFNGREFPADIDKLLMLCKTDNTDEGPSVMMLFKGALRKRTICLFLAWFSMTIAYYGLLLNIGNFNLGNLHVTSIILAVVEIPAIAISIPILLKAGRRIPIFISMLACGLACVASELFSIAFDDQWIMIACLMIGKFSIGSTNMMLPIFTVELYPTVVRNLGVGASQIAAGLALICIPYLWKLTMFNDHLPMVTIAALAAFGGGIVLLLPDTSRPQGKPVADNKMPPFDNNSPCNGTFTITDDRGH</sequence>
<feature type="transmembrane region" description="Helical" evidence="6">
    <location>
        <begin position="382"/>
        <end position="399"/>
    </location>
</feature>
<evidence type="ECO:0000256" key="1">
    <source>
        <dbReference type="ARBA" id="ARBA00004141"/>
    </source>
</evidence>
<dbReference type="Gene3D" id="1.20.1250.20">
    <property type="entry name" value="MFS general substrate transporter like domains"/>
    <property type="match status" value="1"/>
</dbReference>
<dbReference type="FunCoup" id="A0A7E5W070">
    <property type="interactions" value="1"/>
</dbReference>
<evidence type="ECO:0000256" key="4">
    <source>
        <dbReference type="ARBA" id="ARBA00023136"/>
    </source>
</evidence>
<evidence type="ECO:0000259" key="7">
    <source>
        <dbReference type="PROSITE" id="PS50850"/>
    </source>
</evidence>
<proteinExistence type="predicted"/>
<dbReference type="GO" id="GO:0022857">
    <property type="term" value="F:transmembrane transporter activity"/>
    <property type="evidence" value="ECO:0007669"/>
    <property type="project" value="InterPro"/>
</dbReference>
<dbReference type="InParanoid" id="A0A7E5W070"/>
<feature type="transmembrane region" description="Helical" evidence="6">
    <location>
        <begin position="213"/>
        <end position="235"/>
    </location>
</feature>
<feature type="transmembrane region" description="Helical" evidence="6">
    <location>
        <begin position="502"/>
        <end position="522"/>
    </location>
</feature>
<feature type="transmembrane region" description="Helical" evidence="6">
    <location>
        <begin position="267"/>
        <end position="293"/>
    </location>
</feature>
<dbReference type="AlphaFoldDB" id="A0A7E5W070"/>
<evidence type="ECO:0000256" key="2">
    <source>
        <dbReference type="ARBA" id="ARBA00022692"/>
    </source>
</evidence>
<feature type="transmembrane region" description="Helical" evidence="6">
    <location>
        <begin position="411"/>
        <end position="433"/>
    </location>
</feature>
<keyword evidence="3 6" id="KW-1133">Transmembrane helix</keyword>
<dbReference type="KEGG" id="tnl:113498250"/>
<gene>
    <name evidence="9" type="primary">LOC113498250</name>
</gene>
<evidence type="ECO:0000256" key="3">
    <source>
        <dbReference type="ARBA" id="ARBA00022989"/>
    </source>
</evidence>
<comment type="subcellular location">
    <subcellularLocation>
        <location evidence="1">Membrane</location>
        <topology evidence="1">Multi-pass membrane protein</topology>
    </subcellularLocation>
</comment>
<feature type="transmembrane region" description="Helical" evidence="6">
    <location>
        <begin position="534"/>
        <end position="550"/>
    </location>
</feature>
<evidence type="ECO:0000313" key="8">
    <source>
        <dbReference type="Proteomes" id="UP000322000"/>
    </source>
</evidence>
<organism evidence="8 9">
    <name type="scientific">Trichoplusia ni</name>
    <name type="common">Cabbage looper</name>
    <dbReference type="NCBI Taxonomy" id="7111"/>
    <lineage>
        <taxon>Eukaryota</taxon>
        <taxon>Metazoa</taxon>
        <taxon>Ecdysozoa</taxon>
        <taxon>Arthropoda</taxon>
        <taxon>Hexapoda</taxon>
        <taxon>Insecta</taxon>
        <taxon>Pterygota</taxon>
        <taxon>Neoptera</taxon>
        <taxon>Endopterygota</taxon>
        <taxon>Lepidoptera</taxon>
        <taxon>Glossata</taxon>
        <taxon>Ditrysia</taxon>
        <taxon>Noctuoidea</taxon>
        <taxon>Noctuidae</taxon>
        <taxon>Plusiinae</taxon>
        <taxon>Trichoplusia</taxon>
    </lineage>
</organism>
<dbReference type="GeneID" id="113498250"/>
<reference evidence="9" key="1">
    <citation type="submission" date="2025-08" db="UniProtKB">
        <authorList>
            <consortium name="RefSeq"/>
        </authorList>
    </citation>
    <scope>IDENTIFICATION</scope>
</reference>
<dbReference type="InterPro" id="IPR020846">
    <property type="entry name" value="MFS_dom"/>
</dbReference>
<dbReference type="InterPro" id="IPR036259">
    <property type="entry name" value="MFS_trans_sf"/>
</dbReference>
<feature type="transmembrane region" description="Helical" evidence="6">
    <location>
        <begin position="467"/>
        <end position="490"/>
    </location>
</feature>
<dbReference type="SUPFAM" id="SSF103473">
    <property type="entry name" value="MFS general substrate transporter"/>
    <property type="match status" value="1"/>
</dbReference>
<dbReference type="PROSITE" id="PS50850">
    <property type="entry name" value="MFS"/>
    <property type="match status" value="1"/>
</dbReference>
<dbReference type="PANTHER" id="PTHR24064">
    <property type="entry name" value="SOLUTE CARRIER FAMILY 22 MEMBER"/>
    <property type="match status" value="1"/>
</dbReference>
<feature type="transmembrane region" description="Helical" evidence="6">
    <location>
        <begin position="241"/>
        <end position="260"/>
    </location>
</feature>
<feature type="transmembrane region" description="Helical" evidence="6">
    <location>
        <begin position="72"/>
        <end position="91"/>
    </location>
</feature>
<keyword evidence="2 6" id="KW-0812">Transmembrane</keyword>
<dbReference type="RefSeq" id="XP_026733994.1">
    <property type="nucleotide sequence ID" value="XM_026878193.1"/>
</dbReference>
<dbReference type="OrthoDB" id="3936150at2759"/>
<dbReference type="Pfam" id="PF00083">
    <property type="entry name" value="Sugar_tr"/>
    <property type="match status" value="1"/>
</dbReference>
<protein>
    <submittedName>
        <fullName evidence="9">Organic cation transporter protein-like isoform X1</fullName>
    </submittedName>
</protein>
<feature type="domain" description="Major facilitator superfamily (MFS) profile" evidence="7">
    <location>
        <begin position="132"/>
        <end position="555"/>
    </location>
</feature>
<feature type="transmembrane region" description="Helical" evidence="6">
    <location>
        <begin position="180"/>
        <end position="201"/>
    </location>
</feature>
<dbReference type="InterPro" id="IPR005828">
    <property type="entry name" value="MFS_sugar_transport-like"/>
</dbReference>
<dbReference type="CDD" id="cd17317">
    <property type="entry name" value="MFS_SLC22"/>
    <property type="match status" value="1"/>
</dbReference>
<keyword evidence="8" id="KW-1185">Reference proteome</keyword>